<sequence>MNHVKDLLNKIKLWSKNKTNFITLPVTNFTYNVCYFLKLNGYINNIFKFNIEKKNFIIIQLTNKSIKKIEFFNPSYTYSYIKNTALLKWVQMKQLVLITTSKGIFSASTAYKLGLGGKLLCSIIN</sequence>
<proteinExistence type="inferred from homology"/>
<dbReference type="Gene3D" id="3.30.1490.10">
    <property type="match status" value="1"/>
</dbReference>
<dbReference type="InterPro" id="IPR035987">
    <property type="entry name" value="Ribosomal_uS8_sf"/>
</dbReference>
<accession>A0A5C1H8C9</accession>
<comment type="similarity">
    <text evidence="1">Belongs to the universal ribosomal protein uS8 family.</text>
</comment>
<organism evidence="4">
    <name type="scientific">Nephromyces sp. ex Molgula occidentalis</name>
    <dbReference type="NCBI Taxonomy" id="2544991"/>
    <lineage>
        <taxon>Eukaryota</taxon>
        <taxon>Sar</taxon>
        <taxon>Alveolata</taxon>
        <taxon>Apicomplexa</taxon>
        <taxon>Aconoidasida</taxon>
        <taxon>Nephromycida</taxon>
        <taxon>Nephromyces</taxon>
    </lineage>
</organism>
<dbReference type="AlphaFoldDB" id="A0A5C1H8C9"/>
<dbReference type="EMBL" id="MK573205">
    <property type="protein sequence ID" value="QEM01739.1"/>
    <property type="molecule type" value="Genomic_DNA"/>
</dbReference>
<evidence type="ECO:0000256" key="1">
    <source>
        <dbReference type="ARBA" id="ARBA00006471"/>
    </source>
</evidence>
<protein>
    <submittedName>
        <fullName evidence="4">30S ribosomal protein S8</fullName>
    </submittedName>
</protein>
<dbReference type="GO" id="GO:1990904">
    <property type="term" value="C:ribonucleoprotein complex"/>
    <property type="evidence" value="ECO:0007669"/>
    <property type="project" value="UniProtKB-KW"/>
</dbReference>
<keyword evidence="3" id="KW-0687">Ribonucleoprotein</keyword>
<name>A0A5C1H8C9_9APIC</name>
<dbReference type="Gene3D" id="3.30.1370.30">
    <property type="match status" value="1"/>
</dbReference>
<evidence type="ECO:0000256" key="2">
    <source>
        <dbReference type="ARBA" id="ARBA00022980"/>
    </source>
</evidence>
<evidence type="ECO:0000313" key="4">
    <source>
        <dbReference type="EMBL" id="QEM01739.1"/>
    </source>
</evidence>
<gene>
    <name evidence="4" type="primary">rps8</name>
</gene>
<dbReference type="GO" id="GO:0003735">
    <property type="term" value="F:structural constituent of ribosome"/>
    <property type="evidence" value="ECO:0007669"/>
    <property type="project" value="InterPro"/>
</dbReference>
<dbReference type="GO" id="GO:0005840">
    <property type="term" value="C:ribosome"/>
    <property type="evidence" value="ECO:0007669"/>
    <property type="project" value="UniProtKB-KW"/>
</dbReference>
<dbReference type="GO" id="GO:0006412">
    <property type="term" value="P:translation"/>
    <property type="evidence" value="ECO:0007669"/>
    <property type="project" value="InterPro"/>
</dbReference>
<dbReference type="Pfam" id="PF00410">
    <property type="entry name" value="Ribosomal_S8"/>
    <property type="match status" value="1"/>
</dbReference>
<reference evidence="4" key="1">
    <citation type="journal article" date="2019" name="Genome Biol. Evol.">
        <title>Nephromyces represents a diverse and novel lineage of the Apicomplexa that has retained apicoplasts.</title>
        <authorList>
            <person name="Munoz-Gomez S.A."/>
            <person name="Durnin K."/>
            <person name="Eme L."/>
            <person name="Paight C."/>
            <person name="Lane C.E."/>
            <person name="Saffo M.B."/>
            <person name="Slamovits C.H."/>
        </authorList>
    </citation>
    <scope>NUCLEOTIDE SEQUENCE</scope>
    <source>
        <strain evidence="4">654</strain>
    </source>
</reference>
<evidence type="ECO:0000256" key="3">
    <source>
        <dbReference type="ARBA" id="ARBA00023274"/>
    </source>
</evidence>
<dbReference type="SUPFAM" id="SSF56047">
    <property type="entry name" value="Ribosomal protein S8"/>
    <property type="match status" value="1"/>
</dbReference>
<dbReference type="InterPro" id="IPR000630">
    <property type="entry name" value="Ribosomal_uS8"/>
</dbReference>
<keyword evidence="2 4" id="KW-0689">Ribosomal protein</keyword>